<comment type="similarity">
    <text evidence="2">Belongs to the glycosyl hydrolase 8 (cellulase D) family.</text>
</comment>
<dbReference type="AlphaFoldDB" id="A0A1H9PKN8"/>
<dbReference type="InterPro" id="IPR008928">
    <property type="entry name" value="6-hairpin_glycosidase_sf"/>
</dbReference>
<evidence type="ECO:0000256" key="4">
    <source>
        <dbReference type="ARBA" id="ARBA00022801"/>
    </source>
</evidence>
<dbReference type="GO" id="GO:0030245">
    <property type="term" value="P:cellulose catabolic process"/>
    <property type="evidence" value="ECO:0007669"/>
    <property type="project" value="UniProtKB-KW"/>
</dbReference>
<dbReference type="InterPro" id="IPR012341">
    <property type="entry name" value="6hp_glycosidase-like_sf"/>
</dbReference>
<evidence type="ECO:0000256" key="5">
    <source>
        <dbReference type="ARBA" id="ARBA00023001"/>
    </source>
</evidence>
<dbReference type="PRINTS" id="PR00735">
    <property type="entry name" value="GLHYDRLASE8"/>
</dbReference>
<dbReference type="SUPFAM" id="SSF48208">
    <property type="entry name" value="Six-hairpin glycosidases"/>
    <property type="match status" value="1"/>
</dbReference>
<proteinExistence type="inferred from homology"/>
<dbReference type="EC" id="3.2.1.4" evidence="3"/>
<evidence type="ECO:0000313" key="9">
    <source>
        <dbReference type="EMBL" id="SER48866.1"/>
    </source>
</evidence>
<gene>
    <name evidence="9" type="ORF">SAMN04490244_101236</name>
</gene>
<protein>
    <recommendedName>
        <fullName evidence="3">cellulase</fullName>
        <ecNumber evidence="3">3.2.1.4</ecNumber>
    </recommendedName>
</protein>
<evidence type="ECO:0000256" key="8">
    <source>
        <dbReference type="SAM" id="SignalP"/>
    </source>
</evidence>
<evidence type="ECO:0000313" key="10">
    <source>
        <dbReference type="Proteomes" id="UP000198885"/>
    </source>
</evidence>
<evidence type="ECO:0000256" key="7">
    <source>
        <dbReference type="ARBA" id="ARBA00023326"/>
    </source>
</evidence>
<keyword evidence="7" id="KW-0624">Polysaccharide degradation</keyword>
<keyword evidence="10" id="KW-1185">Reference proteome</keyword>
<evidence type="ECO:0000256" key="1">
    <source>
        <dbReference type="ARBA" id="ARBA00000966"/>
    </source>
</evidence>
<dbReference type="GO" id="GO:0008810">
    <property type="term" value="F:cellulase activity"/>
    <property type="evidence" value="ECO:0007669"/>
    <property type="project" value="UniProtKB-EC"/>
</dbReference>
<name>A0A1H9PKN8_9RHOB</name>
<evidence type="ECO:0000256" key="3">
    <source>
        <dbReference type="ARBA" id="ARBA00012601"/>
    </source>
</evidence>
<reference evidence="9 10" key="1">
    <citation type="submission" date="2016-10" db="EMBL/GenBank/DDBJ databases">
        <authorList>
            <person name="de Groot N.N."/>
        </authorList>
    </citation>
    <scope>NUCLEOTIDE SEQUENCE [LARGE SCALE GENOMIC DNA]</scope>
    <source>
        <strain evidence="9 10">DSM 23042</strain>
    </source>
</reference>
<evidence type="ECO:0000256" key="2">
    <source>
        <dbReference type="ARBA" id="ARBA00009209"/>
    </source>
</evidence>
<evidence type="ECO:0000256" key="6">
    <source>
        <dbReference type="ARBA" id="ARBA00023295"/>
    </source>
</evidence>
<keyword evidence="7" id="KW-0119">Carbohydrate metabolism</keyword>
<keyword evidence="6" id="KW-0326">Glycosidase</keyword>
<dbReference type="EMBL" id="FOGU01000001">
    <property type="protein sequence ID" value="SER48866.1"/>
    <property type="molecule type" value="Genomic_DNA"/>
</dbReference>
<dbReference type="InterPro" id="IPR002037">
    <property type="entry name" value="Glyco_hydro_8"/>
</dbReference>
<dbReference type="STRING" id="641238.SAMN04490244_101236"/>
<comment type="catalytic activity">
    <reaction evidence="1">
        <text>Endohydrolysis of (1-&gt;4)-beta-D-glucosidic linkages in cellulose, lichenin and cereal beta-D-glucans.</text>
        <dbReference type="EC" id="3.2.1.4"/>
    </reaction>
</comment>
<keyword evidence="4" id="KW-0378">Hydrolase</keyword>
<sequence>MNRRMLLALLGAAFGFPQLALGRQTHGETQLDDAWTAWKSRFLRDDGRVVDPEQEDASHSEGQGYGLLLAQARGDSDAFDRIERWTRANLLVRRDALMAWRWTPGAGVQGADWHNATDGDLFRAWALLRAARDSGWDVDAEVYLAIARDISASCLWPDPRAAAELLLRPSAEARAGSARVLLNPSYIMPRALRELGMANNDARLIRAADHGETCLAELAHTGRMPDWIDVTERGYVSPQEHDLRSAYDALRIPLYLIWSGRRSHPAVALARERLISAHKGQVVVARNLLGDIVATSDLPGYIAVKNLIACHLVDASTAGSPVRGPYYPASLYLLVQVADAESSTCAAG</sequence>
<accession>A0A1H9PKN8</accession>
<keyword evidence="5" id="KW-0136">Cellulose degradation</keyword>
<organism evidence="9 10">
    <name type="scientific">Tranquillimonas rosea</name>
    <dbReference type="NCBI Taxonomy" id="641238"/>
    <lineage>
        <taxon>Bacteria</taxon>
        <taxon>Pseudomonadati</taxon>
        <taxon>Pseudomonadota</taxon>
        <taxon>Alphaproteobacteria</taxon>
        <taxon>Rhodobacterales</taxon>
        <taxon>Roseobacteraceae</taxon>
        <taxon>Tranquillimonas</taxon>
    </lineage>
</organism>
<feature type="signal peptide" evidence="8">
    <location>
        <begin position="1"/>
        <end position="20"/>
    </location>
</feature>
<dbReference type="Gene3D" id="1.50.10.10">
    <property type="match status" value="1"/>
</dbReference>
<dbReference type="Pfam" id="PF01270">
    <property type="entry name" value="Glyco_hydro_8"/>
    <property type="match status" value="1"/>
</dbReference>
<dbReference type="Proteomes" id="UP000198885">
    <property type="component" value="Unassembled WGS sequence"/>
</dbReference>
<keyword evidence="8" id="KW-0732">Signal</keyword>
<feature type="chain" id="PRO_5011640440" description="cellulase" evidence="8">
    <location>
        <begin position="21"/>
        <end position="348"/>
    </location>
</feature>
<dbReference type="OrthoDB" id="9766708at2"/>